<protein>
    <recommendedName>
        <fullName evidence="1">site-specific DNA-methyltransferase (adenine-specific)</fullName>
        <ecNumber evidence="1">2.1.1.72</ecNumber>
    </recommendedName>
</protein>
<dbReference type="InterPro" id="IPR050953">
    <property type="entry name" value="N4_N6_ade-DNA_methylase"/>
</dbReference>
<evidence type="ECO:0000256" key="1">
    <source>
        <dbReference type="ARBA" id="ARBA00011900"/>
    </source>
</evidence>
<comment type="catalytic activity">
    <reaction evidence="5">
        <text>a 2'-deoxyadenosine in DNA + S-adenosyl-L-methionine = an N(6)-methyl-2'-deoxyadenosine in DNA + S-adenosyl-L-homocysteine + H(+)</text>
        <dbReference type="Rhea" id="RHEA:15197"/>
        <dbReference type="Rhea" id="RHEA-COMP:12418"/>
        <dbReference type="Rhea" id="RHEA-COMP:12419"/>
        <dbReference type="ChEBI" id="CHEBI:15378"/>
        <dbReference type="ChEBI" id="CHEBI:57856"/>
        <dbReference type="ChEBI" id="CHEBI:59789"/>
        <dbReference type="ChEBI" id="CHEBI:90615"/>
        <dbReference type="ChEBI" id="CHEBI:90616"/>
        <dbReference type="EC" id="2.1.1.72"/>
    </reaction>
</comment>
<proteinExistence type="predicted"/>
<gene>
    <name evidence="7" type="ORF">S12H4_41873</name>
</gene>
<feature type="non-terminal residue" evidence="7">
    <location>
        <position position="1"/>
    </location>
</feature>
<reference evidence="7" key="1">
    <citation type="journal article" date="2014" name="Front. Microbiol.">
        <title>High frequency of phylogenetically diverse reductive dehalogenase-homologous genes in deep subseafloor sedimentary metagenomes.</title>
        <authorList>
            <person name="Kawai M."/>
            <person name="Futagami T."/>
            <person name="Toyoda A."/>
            <person name="Takaki Y."/>
            <person name="Nishi S."/>
            <person name="Hori S."/>
            <person name="Arai W."/>
            <person name="Tsubouchi T."/>
            <person name="Morono Y."/>
            <person name="Uchiyama I."/>
            <person name="Ito T."/>
            <person name="Fujiyama A."/>
            <person name="Inagaki F."/>
            <person name="Takami H."/>
        </authorList>
    </citation>
    <scope>NUCLEOTIDE SEQUENCE</scope>
    <source>
        <strain evidence="7">Expedition CK06-06</strain>
    </source>
</reference>
<dbReference type="GO" id="GO:0006304">
    <property type="term" value="P:DNA modification"/>
    <property type="evidence" value="ECO:0007669"/>
    <property type="project" value="InterPro"/>
</dbReference>
<evidence type="ECO:0000256" key="4">
    <source>
        <dbReference type="ARBA" id="ARBA00022691"/>
    </source>
</evidence>
<dbReference type="PANTHER" id="PTHR33841:SF1">
    <property type="entry name" value="DNA METHYLTRANSFERASE A"/>
    <property type="match status" value="1"/>
</dbReference>
<feature type="domain" description="Type II methyltransferase M.TaqI-like" evidence="6">
    <location>
        <begin position="11"/>
        <end position="70"/>
    </location>
</feature>
<evidence type="ECO:0000256" key="3">
    <source>
        <dbReference type="ARBA" id="ARBA00022679"/>
    </source>
</evidence>
<keyword evidence="2" id="KW-0489">Methyltransferase</keyword>
<dbReference type="SUPFAM" id="SSF53335">
    <property type="entry name" value="S-adenosyl-L-methionine-dependent methyltransferases"/>
    <property type="match status" value="1"/>
</dbReference>
<dbReference type="Gene3D" id="3.40.50.150">
    <property type="entry name" value="Vaccinia Virus protein VP39"/>
    <property type="match status" value="1"/>
</dbReference>
<sequence>LWIRSAREGRTLAELSQNIVCGNSIVTDRHVDENAMDWRRTFPQAFSEEASGFDCIVGNPPWERLKLQEREFFDFSAPKIASAVSAATRRKLIGKLEKSNPELHQRYIEAKEEAESALDHVRKSGRFPLTAKGDINTYAVFAELARKIVAPDGRVGLLVPSGIATDHTTRKFFGELVNSKSLIALYDFENKAPLFPDLHRSFKFCILLFGGSSVKSEWAGFVFFAHNVEDLLDKHRQITLASDDLRLLNPNTRTCPVFRSR</sequence>
<dbReference type="AlphaFoldDB" id="X1V2F1"/>
<dbReference type="EC" id="2.1.1.72" evidence="1"/>
<evidence type="ECO:0000259" key="6">
    <source>
        <dbReference type="Pfam" id="PF07669"/>
    </source>
</evidence>
<feature type="non-terminal residue" evidence="7">
    <location>
        <position position="261"/>
    </location>
</feature>
<dbReference type="Pfam" id="PF07669">
    <property type="entry name" value="Eco57I"/>
    <property type="match status" value="2"/>
</dbReference>
<evidence type="ECO:0000256" key="2">
    <source>
        <dbReference type="ARBA" id="ARBA00022603"/>
    </source>
</evidence>
<keyword evidence="4" id="KW-0949">S-adenosyl-L-methionine</keyword>
<evidence type="ECO:0000313" key="7">
    <source>
        <dbReference type="EMBL" id="GAJ09962.1"/>
    </source>
</evidence>
<dbReference type="GO" id="GO:0009007">
    <property type="term" value="F:site-specific DNA-methyltransferase (adenine-specific) activity"/>
    <property type="evidence" value="ECO:0007669"/>
    <property type="project" value="UniProtKB-EC"/>
</dbReference>
<dbReference type="EMBL" id="BARW01025564">
    <property type="protein sequence ID" value="GAJ09962.1"/>
    <property type="molecule type" value="Genomic_DNA"/>
</dbReference>
<name>X1V2F1_9ZZZZ</name>
<dbReference type="PRINTS" id="PR00507">
    <property type="entry name" value="N12N6MTFRASE"/>
</dbReference>
<keyword evidence="3" id="KW-0808">Transferase</keyword>
<dbReference type="InterPro" id="IPR011639">
    <property type="entry name" value="MethylTrfase_TaqI-like_dom"/>
</dbReference>
<dbReference type="InterPro" id="IPR029063">
    <property type="entry name" value="SAM-dependent_MTases_sf"/>
</dbReference>
<feature type="domain" description="Type II methyltransferase M.TaqI-like" evidence="6">
    <location>
        <begin position="119"/>
        <end position="195"/>
    </location>
</feature>
<dbReference type="GO" id="GO:0032259">
    <property type="term" value="P:methylation"/>
    <property type="evidence" value="ECO:0007669"/>
    <property type="project" value="UniProtKB-KW"/>
</dbReference>
<evidence type="ECO:0000256" key="5">
    <source>
        <dbReference type="ARBA" id="ARBA00047942"/>
    </source>
</evidence>
<organism evidence="7">
    <name type="scientific">marine sediment metagenome</name>
    <dbReference type="NCBI Taxonomy" id="412755"/>
    <lineage>
        <taxon>unclassified sequences</taxon>
        <taxon>metagenomes</taxon>
        <taxon>ecological metagenomes</taxon>
    </lineage>
</organism>
<comment type="caution">
    <text evidence="7">The sequence shown here is derived from an EMBL/GenBank/DDBJ whole genome shotgun (WGS) entry which is preliminary data.</text>
</comment>
<dbReference type="PANTHER" id="PTHR33841">
    <property type="entry name" value="DNA METHYLTRANSFERASE YEEA-RELATED"/>
    <property type="match status" value="1"/>
</dbReference>
<accession>X1V2F1</accession>